<sequence>MLFAQGPVILVLQPDTSVRLWEERIMVDFDREVDVLVVGTGAAGFATALGAVDDGLSVLMVESTAKWGGNSAKSGGGMWLPNNPLMRADRVADSREEALAYLEATVGTEGRASSRERKEAFVDGVADFVDTARKHGMTFVRAPEYADYYPERPGGKIGRGIEHTPYDVRKIGAWWKTSQAPAAMPVLTDDVWLLGRAWSTPSGFRRGAKLVLRALGGILTGRKLAGIGAGLTASFLRAVVIDNKAELWLNSPLEDLIVRDGHVVGARIGHEGRTLAIRARRGVMLAGGGFDANKQWRRRYHGIDGNPSGAPGNLGRPIEIAMAAGAAVELMDDAWWGASVAPTSVTEPSFIVGERSFPYTVIVDAKGDRFANESESYVDLGHHMLEHDRHGTYWMIAERRHARRYLRTYAMDPKGSRAMKREGVMFQAATLAELATRIGVEPARLTATVERFNGFARAGVDGDFGRGNSAYDRYYSDPLVHPNPNLGPLEKGPFTAVKVVVGDLGTKGGVVTDADGRALREDGSVIEGLYAAGNNSAAVMGRTYPGPGSTIGPAVVFGLRAARHMAHHTKDAA</sequence>
<dbReference type="SUPFAM" id="SSF56425">
    <property type="entry name" value="Succinate dehydrogenase/fumarate reductase flavoprotein, catalytic domain"/>
    <property type="match status" value="1"/>
</dbReference>
<dbReference type="AlphaFoldDB" id="A0A8J3JJC6"/>
<organism evidence="6 7">
    <name type="scientific">Catellatospora bangladeshensis</name>
    <dbReference type="NCBI Taxonomy" id="310355"/>
    <lineage>
        <taxon>Bacteria</taxon>
        <taxon>Bacillati</taxon>
        <taxon>Actinomycetota</taxon>
        <taxon>Actinomycetes</taxon>
        <taxon>Micromonosporales</taxon>
        <taxon>Micromonosporaceae</taxon>
        <taxon>Catellatospora</taxon>
    </lineage>
</organism>
<evidence type="ECO:0000256" key="3">
    <source>
        <dbReference type="ARBA" id="ARBA00022827"/>
    </source>
</evidence>
<comment type="cofactor">
    <cofactor evidence="1">
        <name>FAD</name>
        <dbReference type="ChEBI" id="CHEBI:57692"/>
    </cofactor>
</comment>
<dbReference type="PANTHER" id="PTHR43400:SF10">
    <property type="entry name" value="3-OXOSTEROID 1-DEHYDROGENASE"/>
    <property type="match status" value="1"/>
</dbReference>
<dbReference type="InterPro" id="IPR027477">
    <property type="entry name" value="Succ_DH/fumarate_Rdtase_cat_sf"/>
</dbReference>
<dbReference type="EMBL" id="BONF01000053">
    <property type="protein sequence ID" value="GIF85836.1"/>
    <property type="molecule type" value="Genomic_DNA"/>
</dbReference>
<evidence type="ECO:0000256" key="4">
    <source>
        <dbReference type="ARBA" id="ARBA00023002"/>
    </source>
</evidence>
<name>A0A8J3JJC6_9ACTN</name>
<feature type="domain" description="FAD-dependent oxidoreductase 2 FAD-binding" evidence="5">
    <location>
        <begin position="34"/>
        <end position="551"/>
    </location>
</feature>
<keyword evidence="3" id="KW-0274">FAD</keyword>
<dbReference type="InterPro" id="IPR050315">
    <property type="entry name" value="FAD-oxidoreductase_2"/>
</dbReference>
<dbReference type="InterPro" id="IPR003953">
    <property type="entry name" value="FAD-dep_OxRdtase_2_FAD-bd"/>
</dbReference>
<keyword evidence="2" id="KW-0285">Flavoprotein</keyword>
<dbReference type="Proteomes" id="UP000601223">
    <property type="component" value="Unassembled WGS sequence"/>
</dbReference>
<dbReference type="GO" id="GO:0033765">
    <property type="term" value="F:steroid dehydrogenase activity, acting on the CH-CH group of donors"/>
    <property type="evidence" value="ECO:0007669"/>
    <property type="project" value="UniProtKB-ARBA"/>
</dbReference>
<dbReference type="GO" id="GO:0008202">
    <property type="term" value="P:steroid metabolic process"/>
    <property type="evidence" value="ECO:0007669"/>
    <property type="project" value="UniProtKB-ARBA"/>
</dbReference>
<protein>
    <submittedName>
        <fullName evidence="6">3-oxosteroid 1-dehydrogenase</fullName>
    </submittedName>
</protein>
<dbReference type="PRINTS" id="PR00411">
    <property type="entry name" value="PNDRDTASEI"/>
</dbReference>
<dbReference type="FunFam" id="3.50.50.60:FF:000240">
    <property type="entry name" value="3-ketosteroid-delta-1-dehydrogenase"/>
    <property type="match status" value="1"/>
</dbReference>
<dbReference type="SUPFAM" id="SSF51905">
    <property type="entry name" value="FAD/NAD(P)-binding domain"/>
    <property type="match status" value="1"/>
</dbReference>
<evidence type="ECO:0000313" key="6">
    <source>
        <dbReference type="EMBL" id="GIF85836.1"/>
    </source>
</evidence>
<keyword evidence="4" id="KW-0560">Oxidoreductase</keyword>
<gene>
    <name evidence="6" type="ORF">Cba03nite_71850</name>
</gene>
<keyword evidence="7" id="KW-1185">Reference proteome</keyword>
<dbReference type="Pfam" id="PF00890">
    <property type="entry name" value="FAD_binding_2"/>
    <property type="match status" value="1"/>
</dbReference>
<comment type="caution">
    <text evidence="6">The sequence shown here is derived from an EMBL/GenBank/DDBJ whole genome shotgun (WGS) entry which is preliminary data.</text>
</comment>
<accession>A0A8J3JJC6</accession>
<evidence type="ECO:0000259" key="5">
    <source>
        <dbReference type="Pfam" id="PF00890"/>
    </source>
</evidence>
<dbReference type="Gene3D" id="3.50.50.60">
    <property type="entry name" value="FAD/NAD(P)-binding domain"/>
    <property type="match status" value="2"/>
</dbReference>
<reference evidence="6 7" key="1">
    <citation type="submission" date="2021-01" db="EMBL/GenBank/DDBJ databases">
        <title>Whole genome shotgun sequence of Catellatospora bangladeshensis NBRC 107357.</title>
        <authorList>
            <person name="Komaki H."/>
            <person name="Tamura T."/>
        </authorList>
    </citation>
    <scope>NUCLEOTIDE SEQUENCE [LARGE SCALE GENOMIC DNA]</scope>
    <source>
        <strain evidence="6 7">NBRC 107357</strain>
    </source>
</reference>
<proteinExistence type="predicted"/>
<evidence type="ECO:0000256" key="1">
    <source>
        <dbReference type="ARBA" id="ARBA00001974"/>
    </source>
</evidence>
<evidence type="ECO:0000256" key="2">
    <source>
        <dbReference type="ARBA" id="ARBA00022630"/>
    </source>
</evidence>
<evidence type="ECO:0000313" key="7">
    <source>
        <dbReference type="Proteomes" id="UP000601223"/>
    </source>
</evidence>
<dbReference type="InterPro" id="IPR036188">
    <property type="entry name" value="FAD/NAD-bd_sf"/>
</dbReference>
<dbReference type="PANTHER" id="PTHR43400">
    <property type="entry name" value="FUMARATE REDUCTASE"/>
    <property type="match status" value="1"/>
</dbReference>